<reference evidence="2" key="1">
    <citation type="journal article" date="2024" name="Front. Bioeng. Biotechnol.">
        <title>Genome-scale model development and genomic sequencing of the oleaginous clade Lipomyces.</title>
        <authorList>
            <person name="Czajka J.J."/>
            <person name="Han Y."/>
            <person name="Kim J."/>
            <person name="Mondo S.J."/>
            <person name="Hofstad B.A."/>
            <person name="Robles A."/>
            <person name="Haridas S."/>
            <person name="Riley R."/>
            <person name="LaButti K."/>
            <person name="Pangilinan J."/>
            <person name="Andreopoulos W."/>
            <person name="Lipzen A."/>
            <person name="Yan J."/>
            <person name="Wang M."/>
            <person name="Ng V."/>
            <person name="Grigoriev I.V."/>
            <person name="Spatafora J.W."/>
            <person name="Magnuson J.K."/>
            <person name="Baker S.E."/>
            <person name="Pomraning K.R."/>
        </authorList>
    </citation>
    <scope>NUCLEOTIDE SEQUENCE [LARGE SCALE GENOMIC DNA]</scope>
    <source>
        <strain evidence="2">CBS 7786</strain>
    </source>
</reference>
<evidence type="ECO:0000313" key="1">
    <source>
        <dbReference type="EMBL" id="KAK9234438.1"/>
    </source>
</evidence>
<dbReference type="Proteomes" id="UP001433508">
    <property type="component" value="Unassembled WGS sequence"/>
</dbReference>
<proteinExistence type="predicted"/>
<organism evidence="1 2">
    <name type="scientific">Lipomyces kononenkoae</name>
    <name type="common">Yeast</name>
    <dbReference type="NCBI Taxonomy" id="34357"/>
    <lineage>
        <taxon>Eukaryota</taxon>
        <taxon>Fungi</taxon>
        <taxon>Dikarya</taxon>
        <taxon>Ascomycota</taxon>
        <taxon>Saccharomycotina</taxon>
        <taxon>Lipomycetes</taxon>
        <taxon>Lipomycetales</taxon>
        <taxon>Lipomycetaceae</taxon>
        <taxon>Lipomyces</taxon>
    </lineage>
</organism>
<accession>A0ACC3SS30</accession>
<gene>
    <name evidence="1" type="ORF">V1525DRAFT_413084</name>
</gene>
<name>A0ACC3SS30_LIPKO</name>
<keyword evidence="2" id="KW-1185">Reference proteome</keyword>
<dbReference type="EMBL" id="MU971476">
    <property type="protein sequence ID" value="KAK9234438.1"/>
    <property type="molecule type" value="Genomic_DNA"/>
</dbReference>
<sequence>MTDTTSPPGPVAEQSISARLYGSACDTCRRRRVKCDGQQPCARCVRSNVACTYGSLVSRKSSVSYARHLEEQIERLQTVLQEQSQAATGESPSSTMSSQAAAAAILSIDMLVGPDDDYVCHMPQTSSNLFYGRLGGLRLLNSVKQPLFRARRSPGGSMPVCELIEAFDDLTPFRRHNSVDSSRPLPLLPPKEQVIKHVSYACETALVCHDCLDHKRFSNQLDHLFETDPEDYSADDERFMAVVYALVSLSLRYSPSDSAQRVHESSGRAKIRGSRYFQASRQLVEEVEHHNLDSLRALICQGRYFLSISMVSKAHSCISSGVAAALRMGLHTSGSKGLALLSKEDERFQDRRVLAVLNMMNTYLSSLLGLPKTLKGTDTLSTLGLHDEDLPDQGGKFVLQNPTDPSADAVLCQKLNNILEKISEARSTTTKILTHTVGETYQEPSHFVTSREAELREWHNDLPAIPEDTLDIVALRSQLILRLWHAMVQIILYRPFLHHLARDVQDPKFSISGYEYGSACVQAAMQAVWLIEALQKNSILHEAYYLVLYILGYAGHILVFFVTSSSQPETVTETTVAALKARDILEFLARYSLSAKASAKSLNVLLGALPTVPERTPTPEP</sequence>
<comment type="caution">
    <text evidence="1">The sequence shown here is derived from an EMBL/GenBank/DDBJ whole genome shotgun (WGS) entry which is preliminary data.</text>
</comment>
<evidence type="ECO:0000313" key="2">
    <source>
        <dbReference type="Proteomes" id="UP001433508"/>
    </source>
</evidence>
<protein>
    <submittedName>
        <fullName evidence="1">Uncharacterized protein</fullName>
    </submittedName>
</protein>